<dbReference type="PANTHER" id="PTHR46463:SF80">
    <property type="entry name" value="RING-TYPE DOMAIN-CONTAINING PROTEIN"/>
    <property type="match status" value="1"/>
</dbReference>
<feature type="region of interest" description="Disordered" evidence="9">
    <location>
        <begin position="142"/>
        <end position="161"/>
    </location>
</feature>
<gene>
    <name evidence="11" type="ORF">LIER_07594</name>
</gene>
<evidence type="ECO:0000256" key="7">
    <source>
        <dbReference type="ARBA" id="ARBA00022833"/>
    </source>
</evidence>
<evidence type="ECO:0000256" key="8">
    <source>
        <dbReference type="PROSITE-ProRule" id="PRU00175"/>
    </source>
</evidence>
<dbReference type="GO" id="GO:0008270">
    <property type="term" value="F:zinc ion binding"/>
    <property type="evidence" value="ECO:0007669"/>
    <property type="project" value="UniProtKB-KW"/>
</dbReference>
<keyword evidence="7" id="KW-0862">Zinc</keyword>
<evidence type="ECO:0000256" key="6">
    <source>
        <dbReference type="ARBA" id="ARBA00022786"/>
    </source>
</evidence>
<dbReference type="PANTHER" id="PTHR46463">
    <property type="entry name" value="ZINC FINGER, RING/FYVE/PHD-TYPE"/>
    <property type="match status" value="1"/>
</dbReference>
<evidence type="ECO:0000256" key="5">
    <source>
        <dbReference type="ARBA" id="ARBA00022771"/>
    </source>
</evidence>
<evidence type="ECO:0000259" key="10">
    <source>
        <dbReference type="PROSITE" id="PS50089"/>
    </source>
</evidence>
<sequence>MEESKMSETHLTSAAAFVEGGIQDAYDDCCSICLEEFDESDPATVTGCKHEYHLQCILEWCQRSSQCPMCLQSISLKDPNSQELLDSIEQERSMRINQPRSTAIFHHPTLGEFELQHLPVNATDSDLEERIIQHLAAAAAMGRTRHLVRREGQRGRPSSQGRSHFLVFSAAHPSATSSAAVSPPEQSSGGGPAPTVLLRGPDSPLITVGEDTGQMITPQSPVQANQVAASALGSSSDSRSHGTPSSRFRSPTPSSPSSQDSVGTSDLQSISESFKTRLNTISTRYKESITKSTRGWRERLFARNTSMTESRRDADAGAATITNMMERLDTSEDNRTGMSLTTDSLAGQSPSSQSDQHNAVTSDRHSSTDENPQPPCAASSVSN</sequence>
<comment type="catalytic activity">
    <reaction evidence="1">
        <text>S-ubiquitinyl-[E2 ubiquitin-conjugating enzyme]-L-cysteine + [acceptor protein]-L-lysine = [E2 ubiquitin-conjugating enzyme]-L-cysteine + N(6)-ubiquitinyl-[acceptor protein]-L-lysine.</text>
        <dbReference type="EC" id="2.3.2.27"/>
    </reaction>
</comment>
<dbReference type="EC" id="2.3.2.27" evidence="2"/>
<proteinExistence type="predicted"/>
<keyword evidence="6" id="KW-0833">Ubl conjugation pathway</keyword>
<evidence type="ECO:0000256" key="3">
    <source>
        <dbReference type="ARBA" id="ARBA00022679"/>
    </source>
</evidence>
<dbReference type="PROSITE" id="PS50089">
    <property type="entry name" value="ZF_RING_2"/>
    <property type="match status" value="1"/>
</dbReference>
<dbReference type="Pfam" id="PF13639">
    <property type="entry name" value="zf-RING_2"/>
    <property type="match status" value="1"/>
</dbReference>
<dbReference type="GO" id="GO:0061630">
    <property type="term" value="F:ubiquitin protein ligase activity"/>
    <property type="evidence" value="ECO:0007669"/>
    <property type="project" value="UniProtKB-EC"/>
</dbReference>
<keyword evidence="5 8" id="KW-0863">Zinc-finger</keyword>
<feature type="compositionally biased region" description="Low complexity" evidence="9">
    <location>
        <begin position="228"/>
        <end position="258"/>
    </location>
</feature>
<dbReference type="EMBL" id="BAABME010001177">
    <property type="protein sequence ID" value="GAA0148047.1"/>
    <property type="molecule type" value="Genomic_DNA"/>
</dbReference>
<evidence type="ECO:0000256" key="4">
    <source>
        <dbReference type="ARBA" id="ARBA00022723"/>
    </source>
</evidence>
<feature type="region of interest" description="Disordered" evidence="9">
    <location>
        <begin position="176"/>
        <end position="268"/>
    </location>
</feature>
<dbReference type="SMART" id="SM00184">
    <property type="entry name" value="RING"/>
    <property type="match status" value="1"/>
</dbReference>
<dbReference type="Proteomes" id="UP001454036">
    <property type="component" value="Unassembled WGS sequence"/>
</dbReference>
<feature type="domain" description="RING-type" evidence="10">
    <location>
        <begin position="30"/>
        <end position="70"/>
    </location>
</feature>
<feature type="compositionally biased region" description="Polar residues" evidence="9">
    <location>
        <begin position="214"/>
        <end position="227"/>
    </location>
</feature>
<dbReference type="InterPro" id="IPR013083">
    <property type="entry name" value="Znf_RING/FYVE/PHD"/>
</dbReference>
<accession>A0AAV3PDD5</accession>
<comment type="caution">
    <text evidence="11">The sequence shown here is derived from an EMBL/GenBank/DDBJ whole genome shotgun (WGS) entry which is preliminary data.</text>
</comment>
<dbReference type="SUPFAM" id="SSF57850">
    <property type="entry name" value="RING/U-box"/>
    <property type="match status" value="1"/>
</dbReference>
<organism evidence="11 12">
    <name type="scientific">Lithospermum erythrorhizon</name>
    <name type="common">Purple gromwell</name>
    <name type="synonym">Lithospermum officinale var. erythrorhizon</name>
    <dbReference type="NCBI Taxonomy" id="34254"/>
    <lineage>
        <taxon>Eukaryota</taxon>
        <taxon>Viridiplantae</taxon>
        <taxon>Streptophyta</taxon>
        <taxon>Embryophyta</taxon>
        <taxon>Tracheophyta</taxon>
        <taxon>Spermatophyta</taxon>
        <taxon>Magnoliopsida</taxon>
        <taxon>eudicotyledons</taxon>
        <taxon>Gunneridae</taxon>
        <taxon>Pentapetalae</taxon>
        <taxon>asterids</taxon>
        <taxon>lamiids</taxon>
        <taxon>Boraginales</taxon>
        <taxon>Boraginaceae</taxon>
        <taxon>Boraginoideae</taxon>
        <taxon>Lithospermeae</taxon>
        <taxon>Lithospermum</taxon>
    </lineage>
</organism>
<reference evidence="11 12" key="1">
    <citation type="submission" date="2024-01" db="EMBL/GenBank/DDBJ databases">
        <title>The complete chloroplast genome sequence of Lithospermum erythrorhizon: insights into the phylogenetic relationship among Boraginaceae species and the maternal lineages of purple gromwells.</title>
        <authorList>
            <person name="Okada T."/>
            <person name="Watanabe K."/>
        </authorList>
    </citation>
    <scope>NUCLEOTIDE SEQUENCE [LARGE SCALE GENOMIC DNA]</scope>
</reference>
<feature type="compositionally biased region" description="Polar residues" evidence="9">
    <location>
        <begin position="259"/>
        <end position="268"/>
    </location>
</feature>
<evidence type="ECO:0000256" key="1">
    <source>
        <dbReference type="ARBA" id="ARBA00000900"/>
    </source>
</evidence>
<keyword evidence="12" id="KW-1185">Reference proteome</keyword>
<keyword evidence="4" id="KW-0479">Metal-binding</keyword>
<dbReference type="Gene3D" id="3.30.40.10">
    <property type="entry name" value="Zinc/RING finger domain, C3HC4 (zinc finger)"/>
    <property type="match status" value="1"/>
</dbReference>
<protein>
    <recommendedName>
        <fullName evidence="2">RING-type E3 ubiquitin transferase</fullName>
        <ecNumber evidence="2">2.3.2.27</ecNumber>
    </recommendedName>
</protein>
<feature type="region of interest" description="Disordered" evidence="9">
    <location>
        <begin position="328"/>
        <end position="383"/>
    </location>
</feature>
<evidence type="ECO:0000313" key="12">
    <source>
        <dbReference type="Proteomes" id="UP001454036"/>
    </source>
</evidence>
<keyword evidence="3" id="KW-0808">Transferase</keyword>
<feature type="compositionally biased region" description="Polar residues" evidence="9">
    <location>
        <begin position="336"/>
        <end position="361"/>
    </location>
</feature>
<evidence type="ECO:0000256" key="9">
    <source>
        <dbReference type="SAM" id="MobiDB-lite"/>
    </source>
</evidence>
<evidence type="ECO:0000256" key="2">
    <source>
        <dbReference type="ARBA" id="ARBA00012483"/>
    </source>
</evidence>
<dbReference type="InterPro" id="IPR001841">
    <property type="entry name" value="Znf_RING"/>
</dbReference>
<evidence type="ECO:0000313" key="11">
    <source>
        <dbReference type="EMBL" id="GAA0148047.1"/>
    </source>
</evidence>
<dbReference type="AlphaFoldDB" id="A0AAV3PDD5"/>
<name>A0AAV3PDD5_LITER</name>